<feature type="non-terminal residue" evidence="2">
    <location>
        <position position="189"/>
    </location>
</feature>
<keyword evidence="1" id="KW-0472">Membrane</keyword>
<accession>A0ABR6EMW1</accession>
<dbReference type="EMBL" id="WMLF01000564">
    <property type="protein sequence ID" value="MBB1246666.1"/>
    <property type="molecule type" value="Genomic_DNA"/>
</dbReference>
<protein>
    <submittedName>
        <fullName evidence="2">Molybdopterin-binding oxidoreductase</fullName>
    </submittedName>
</protein>
<feature type="transmembrane region" description="Helical" evidence="1">
    <location>
        <begin position="12"/>
        <end position="36"/>
    </location>
</feature>
<keyword evidence="3" id="KW-1185">Reference proteome</keyword>
<sequence length="189" mass="18597">MRTDRETAIRTAQGAASGLLAGYAALAVAELVAALVRPAASPLTAIGGAAVDRTPAPVKDWAIRTFGEQDKLVLQVGMLLTIALFAALLGVLATRRRRTACLAMALFGAVGAVAALGRPDAAGPADALPSLVAGVVAAAVLFLLAGKAASAPTDPETAGSGLPGWWSRRGFLSAASLTAAAATGAGGLG</sequence>
<reference evidence="3" key="1">
    <citation type="journal article" date="2020" name="Syst. Appl. Microbiol.">
        <title>Streptomyces alkaliterrae sp. nov., isolated from an alkaline soil, and emended descriptions of Streptomyces alkaliphilus, Streptomyces calidiresistens and Streptomyces durbertensis.</title>
        <authorList>
            <person name="Swiecimska M."/>
            <person name="Golinska P."/>
            <person name="Nouioui I."/>
            <person name="Wypij M."/>
            <person name="Rai M."/>
            <person name="Sangal V."/>
            <person name="Goodfellow M."/>
        </authorList>
    </citation>
    <scope>NUCLEOTIDE SEQUENCE [LARGE SCALE GENOMIC DNA]</scope>
    <source>
        <strain evidence="3">DSM 104538</strain>
    </source>
</reference>
<feature type="transmembrane region" description="Helical" evidence="1">
    <location>
        <begin position="128"/>
        <end position="145"/>
    </location>
</feature>
<organism evidence="2 3">
    <name type="scientific">Streptomyces durbertensis</name>
    <dbReference type="NCBI Taxonomy" id="2448886"/>
    <lineage>
        <taxon>Bacteria</taxon>
        <taxon>Bacillati</taxon>
        <taxon>Actinomycetota</taxon>
        <taxon>Actinomycetes</taxon>
        <taxon>Kitasatosporales</taxon>
        <taxon>Streptomycetaceae</taxon>
        <taxon>Streptomyces</taxon>
    </lineage>
</organism>
<keyword evidence="1" id="KW-0812">Transmembrane</keyword>
<evidence type="ECO:0000256" key="1">
    <source>
        <dbReference type="SAM" id="Phobius"/>
    </source>
</evidence>
<evidence type="ECO:0000313" key="2">
    <source>
        <dbReference type="EMBL" id="MBB1246666.1"/>
    </source>
</evidence>
<name>A0ABR6EMW1_9ACTN</name>
<gene>
    <name evidence="2" type="ORF">GL263_24395</name>
</gene>
<feature type="transmembrane region" description="Helical" evidence="1">
    <location>
        <begin position="99"/>
        <end position="116"/>
    </location>
</feature>
<feature type="transmembrane region" description="Helical" evidence="1">
    <location>
        <begin position="72"/>
        <end position="92"/>
    </location>
</feature>
<comment type="caution">
    <text evidence="2">The sequence shown here is derived from an EMBL/GenBank/DDBJ whole genome shotgun (WGS) entry which is preliminary data.</text>
</comment>
<proteinExistence type="predicted"/>
<evidence type="ECO:0000313" key="3">
    <source>
        <dbReference type="Proteomes" id="UP000766698"/>
    </source>
</evidence>
<keyword evidence="1" id="KW-1133">Transmembrane helix</keyword>
<dbReference type="Proteomes" id="UP000766698">
    <property type="component" value="Unassembled WGS sequence"/>
</dbReference>